<dbReference type="InterPro" id="IPR007280">
    <property type="entry name" value="Peptidase_C_arc/bac"/>
</dbReference>
<reference evidence="3" key="1">
    <citation type="submission" date="2013-10" db="EMBL/GenBank/DDBJ databases">
        <title>Functional metagenomics reveals novel beta-galactosidases not predictable from gene sequences.</title>
        <authorList>
            <person name="Cheng J."/>
            <person name="Engel K."/>
            <person name="Romantsov T."/>
            <person name="Neufeld J.D."/>
            <person name="Rose D.R."/>
            <person name="Charles T.C."/>
        </authorList>
    </citation>
    <scope>NUCLEOTIDE SEQUENCE</scope>
</reference>
<evidence type="ECO:0000259" key="2">
    <source>
        <dbReference type="Pfam" id="PF04151"/>
    </source>
</evidence>
<name>X2LC30_9BACT</name>
<dbReference type="AlphaFoldDB" id="X2LC30"/>
<accession>X2LC30</accession>
<evidence type="ECO:0000313" key="3">
    <source>
        <dbReference type="EMBL" id="AHN97818.1"/>
    </source>
</evidence>
<feature type="compositionally biased region" description="Basic and acidic residues" evidence="1">
    <location>
        <begin position="24"/>
        <end position="41"/>
    </location>
</feature>
<feature type="domain" description="Peptidase C-terminal archaeal/bacterial" evidence="2">
    <location>
        <begin position="319"/>
        <end position="372"/>
    </location>
</feature>
<dbReference type="Pfam" id="PF16683">
    <property type="entry name" value="TGase_elicitor"/>
    <property type="match status" value="2"/>
</dbReference>
<evidence type="ECO:0000256" key="1">
    <source>
        <dbReference type="SAM" id="MobiDB-lite"/>
    </source>
</evidence>
<feature type="domain" description="Peptidase C-terminal archaeal/bacterial" evidence="2">
    <location>
        <begin position="643"/>
        <end position="707"/>
    </location>
</feature>
<protein>
    <submittedName>
        <fullName evidence="3">Glycoprotein elicitor</fullName>
    </submittedName>
</protein>
<dbReference type="EMBL" id="KF796601">
    <property type="protein sequence ID" value="AHN97818.1"/>
    <property type="molecule type" value="Genomic_DNA"/>
</dbReference>
<proteinExistence type="predicted"/>
<feature type="region of interest" description="Disordered" evidence="1">
    <location>
        <begin position="23"/>
        <end position="48"/>
    </location>
</feature>
<dbReference type="Gene3D" id="3.30.40.240">
    <property type="entry name" value="Transglutaminase elicitor, body domain"/>
    <property type="match status" value="1"/>
</dbReference>
<dbReference type="GO" id="GO:0016755">
    <property type="term" value="F:aminoacyltransferase activity"/>
    <property type="evidence" value="ECO:0007669"/>
    <property type="project" value="InterPro"/>
</dbReference>
<dbReference type="InterPro" id="IPR032048">
    <property type="entry name" value="TGase_elicitor"/>
</dbReference>
<sequence length="720" mass="75919">MKATNWMVGFALGVSLAAGCVDSGDDKPDESDVKGGPDGKAEAWGASDNPAMFNSNLEYRAAELPRTGEARNIPWAGNYWPVYEDSINKKWGAGAPPSTKYGQAFGVTGVEDGVSRYHGIDAQGSRTACTTDSQCNSAIGESCAKRDGQANGRCIPTWWGICHAWAPAAIMLPEPKKAVTYNGVEFKVQDIKALLTLVHDRTDTKFVSLRCDAVDSQNEITFDKYGRPNTNGTECRDTNPGTFHVLMTNYLGKQGEAFVYDRTWDGEVWNQPLRGYRITAMDEVTALEANKLIGVTAEGGVTSEKTGTAAGGAWSQLGSVAVTAGQTFTVVMSGTGDPDLFVMFGSQPSASSYDCRPYESGAAETCTLTVPTGATQAFLAVNAYGTAASNFTLKITAGGSIPTNYVFNANAAKLFKTHMDVDYISESAASTDGNLGASINSYTHTDRYDYILEIDNAGKIVGGEWVGTSKRQHPDFVWLPIRASATTVAGGKISYANVKMIYDLSMQDGSGGGGGGTVKNITETGAVVKAAWKQYGPFNVASGSTFTATMTGDNDADLYVRKGAAPTAAAYDCRPYRDGSAESCSIVGPATVYVGVNGYAASSSYSLNIKYTEGGGTTPPTPPPAFAHLSTTGSVTAGELKVFQLPMPAGKKVVIRTTSTKDVDLYIQFGAAPTTSAYLNRGYTSSGNETVSFTATSNGVLFVAVHGYEAGSFSLNTADQ</sequence>
<dbReference type="PROSITE" id="PS51257">
    <property type="entry name" value="PROKAR_LIPOPROTEIN"/>
    <property type="match status" value="1"/>
</dbReference>
<dbReference type="Pfam" id="PF04151">
    <property type="entry name" value="PPC"/>
    <property type="match status" value="3"/>
</dbReference>
<organism evidence="3">
    <name type="scientific">uncultured bacterium lac111</name>
    <dbReference type="NCBI Taxonomy" id="1447235"/>
    <lineage>
        <taxon>Bacteria</taxon>
        <taxon>environmental samples</taxon>
    </lineage>
</organism>
<feature type="domain" description="Peptidase C-terminal archaeal/bacterial" evidence="2">
    <location>
        <begin position="538"/>
        <end position="590"/>
    </location>
</feature>
<dbReference type="Gene3D" id="2.60.120.380">
    <property type="match status" value="3"/>
</dbReference>